<reference evidence="2" key="1">
    <citation type="journal article" date="2023" name="PLoS Negl. Trop. Dis.">
        <title>A genome sequence for Biomphalaria pfeifferi, the major vector snail for the human-infecting parasite Schistosoma mansoni.</title>
        <authorList>
            <person name="Bu L."/>
            <person name="Lu L."/>
            <person name="Laidemitt M.R."/>
            <person name="Zhang S.M."/>
            <person name="Mutuku M."/>
            <person name="Mkoji G."/>
            <person name="Steinauer M."/>
            <person name="Loker E.S."/>
        </authorList>
    </citation>
    <scope>NUCLEOTIDE SEQUENCE</scope>
    <source>
        <strain evidence="2">KasaAsao</strain>
    </source>
</reference>
<dbReference type="EMBL" id="JASAOG010000059">
    <property type="protein sequence ID" value="KAK0056799.1"/>
    <property type="molecule type" value="Genomic_DNA"/>
</dbReference>
<keyword evidence="3" id="KW-1185">Reference proteome</keyword>
<organism evidence="2 3">
    <name type="scientific">Biomphalaria pfeifferi</name>
    <name type="common">Bloodfluke planorb</name>
    <name type="synonym">Freshwater snail</name>
    <dbReference type="NCBI Taxonomy" id="112525"/>
    <lineage>
        <taxon>Eukaryota</taxon>
        <taxon>Metazoa</taxon>
        <taxon>Spiralia</taxon>
        <taxon>Lophotrochozoa</taxon>
        <taxon>Mollusca</taxon>
        <taxon>Gastropoda</taxon>
        <taxon>Heterobranchia</taxon>
        <taxon>Euthyneura</taxon>
        <taxon>Panpulmonata</taxon>
        <taxon>Hygrophila</taxon>
        <taxon>Lymnaeoidea</taxon>
        <taxon>Planorbidae</taxon>
        <taxon>Biomphalaria</taxon>
    </lineage>
</organism>
<evidence type="ECO:0000256" key="1">
    <source>
        <dbReference type="SAM" id="MobiDB-lite"/>
    </source>
</evidence>
<reference evidence="2" key="2">
    <citation type="submission" date="2023-04" db="EMBL/GenBank/DDBJ databases">
        <authorList>
            <person name="Bu L."/>
            <person name="Lu L."/>
            <person name="Laidemitt M.R."/>
            <person name="Zhang S.M."/>
            <person name="Mutuku M."/>
            <person name="Mkoji G."/>
            <person name="Steinauer M."/>
            <person name="Loker E.S."/>
        </authorList>
    </citation>
    <scope>NUCLEOTIDE SEQUENCE</scope>
    <source>
        <strain evidence="2">KasaAsao</strain>
        <tissue evidence="2">Whole Snail</tissue>
    </source>
</reference>
<name>A0AAD8BN78_BIOPF</name>
<feature type="region of interest" description="Disordered" evidence="1">
    <location>
        <begin position="1"/>
        <end position="24"/>
    </location>
</feature>
<gene>
    <name evidence="2" type="ORF">Bpfe_013737</name>
</gene>
<dbReference type="AlphaFoldDB" id="A0AAD8BN78"/>
<accession>A0AAD8BN78</accession>
<feature type="region of interest" description="Disordered" evidence="1">
    <location>
        <begin position="40"/>
        <end position="71"/>
    </location>
</feature>
<proteinExistence type="predicted"/>
<protein>
    <submittedName>
        <fullName evidence="2">Pleckstriny domain-containing family G member 5-like X9</fullName>
    </submittedName>
</protein>
<sequence length="71" mass="8010">MTSEPRTTAPFIRRNGIPHHRRNRTLAVSDNLEVFLTSLPHPRSPDVPTSTLLVPPPLSQRDYSPLSAHYP</sequence>
<evidence type="ECO:0000313" key="2">
    <source>
        <dbReference type="EMBL" id="KAK0056799.1"/>
    </source>
</evidence>
<comment type="caution">
    <text evidence="2">The sequence shown here is derived from an EMBL/GenBank/DDBJ whole genome shotgun (WGS) entry which is preliminary data.</text>
</comment>
<evidence type="ECO:0000313" key="3">
    <source>
        <dbReference type="Proteomes" id="UP001233172"/>
    </source>
</evidence>
<dbReference type="Proteomes" id="UP001233172">
    <property type="component" value="Unassembled WGS sequence"/>
</dbReference>